<feature type="signal peptide" evidence="1">
    <location>
        <begin position="1"/>
        <end position="17"/>
    </location>
</feature>
<dbReference type="SUPFAM" id="SSF63825">
    <property type="entry name" value="YWTD domain"/>
    <property type="match status" value="1"/>
</dbReference>
<dbReference type="RefSeq" id="WP_202014560.1">
    <property type="nucleotide sequence ID" value="NZ_JAERRB010000012.1"/>
</dbReference>
<dbReference type="Proteomes" id="UP000613030">
    <property type="component" value="Unassembled WGS sequence"/>
</dbReference>
<protein>
    <recommendedName>
        <fullName evidence="4">LVIVD repeat-containing protein</fullName>
    </recommendedName>
</protein>
<keyword evidence="3" id="KW-1185">Reference proteome</keyword>
<dbReference type="Pfam" id="PF08309">
    <property type="entry name" value="LVIVD"/>
    <property type="match status" value="2"/>
</dbReference>
<proteinExistence type="predicted"/>
<keyword evidence="1" id="KW-0732">Signal</keyword>
<organism evidence="2 3">
    <name type="scientific">Chryseolinea lacunae</name>
    <dbReference type="NCBI Taxonomy" id="2801331"/>
    <lineage>
        <taxon>Bacteria</taxon>
        <taxon>Pseudomonadati</taxon>
        <taxon>Bacteroidota</taxon>
        <taxon>Cytophagia</taxon>
        <taxon>Cytophagales</taxon>
        <taxon>Fulvivirgaceae</taxon>
        <taxon>Chryseolinea</taxon>
    </lineage>
</organism>
<dbReference type="EMBL" id="JAERRB010000012">
    <property type="protein sequence ID" value="MBL0744727.1"/>
    <property type="molecule type" value="Genomic_DNA"/>
</dbReference>
<reference evidence="2 3" key="1">
    <citation type="submission" date="2021-01" db="EMBL/GenBank/DDBJ databases">
        <title>Chryseolinea sp. Jin1 Genome sequencing and assembly.</title>
        <authorList>
            <person name="Kim I."/>
        </authorList>
    </citation>
    <scope>NUCLEOTIDE SEQUENCE [LARGE SCALE GENOMIC DNA]</scope>
    <source>
        <strain evidence="2 3">Jin1</strain>
    </source>
</reference>
<evidence type="ECO:0000256" key="1">
    <source>
        <dbReference type="SAM" id="SignalP"/>
    </source>
</evidence>
<evidence type="ECO:0000313" key="3">
    <source>
        <dbReference type="Proteomes" id="UP000613030"/>
    </source>
</evidence>
<sequence length="247" mass="26710">MKTKFYILLMMVLAVFACDDSGGPTANTLTGRGGSLARFAVTETHLYAVEDATMKVYQFMDDGALEKINEVDLGSGAETIYATGQRVFIGKNDGMVAFDITNPANPVYYTSYAHFVSCDPVVVQDTMAYVTLRSSGCRPSGANQLDVVNIKDPMHVSVVGSYALTEPYGLGIDGGLLFVCEGDHGLTLLDVSEPLNAKIIKHYPDYHAYDVIPNHGTLILTGNDGVAQYDYTDKNAMKKLSLIPVAK</sequence>
<evidence type="ECO:0000313" key="2">
    <source>
        <dbReference type="EMBL" id="MBL0744727.1"/>
    </source>
</evidence>
<accession>A0ABS1L1B9</accession>
<gene>
    <name evidence="2" type="ORF">JI741_26070</name>
</gene>
<comment type="caution">
    <text evidence="2">The sequence shown here is derived from an EMBL/GenBank/DDBJ whole genome shotgun (WGS) entry which is preliminary data.</text>
</comment>
<dbReference type="PROSITE" id="PS51257">
    <property type="entry name" value="PROKAR_LIPOPROTEIN"/>
    <property type="match status" value="1"/>
</dbReference>
<evidence type="ECO:0008006" key="4">
    <source>
        <dbReference type="Google" id="ProtNLM"/>
    </source>
</evidence>
<feature type="chain" id="PRO_5047171809" description="LVIVD repeat-containing protein" evidence="1">
    <location>
        <begin position="18"/>
        <end position="247"/>
    </location>
</feature>
<dbReference type="InterPro" id="IPR013211">
    <property type="entry name" value="LVIVD"/>
</dbReference>
<name>A0ABS1L1B9_9BACT</name>